<gene>
    <name evidence="1" type="ORF">SAMN02745219_02914</name>
</gene>
<evidence type="ECO:0000313" key="2">
    <source>
        <dbReference type="Proteomes" id="UP000184529"/>
    </source>
</evidence>
<keyword evidence="2" id="KW-1185">Reference proteome</keyword>
<dbReference type="InterPro" id="IPR009363">
    <property type="entry name" value="Phage_Mu_Gp16"/>
</dbReference>
<dbReference type="EMBL" id="FQZM01000043">
    <property type="protein sequence ID" value="SHJ59843.1"/>
    <property type="molecule type" value="Genomic_DNA"/>
</dbReference>
<organism evidence="1 2">
    <name type="scientific">Desulfofundulus thermosubterraneus DSM 16057</name>
    <dbReference type="NCBI Taxonomy" id="1121432"/>
    <lineage>
        <taxon>Bacteria</taxon>
        <taxon>Bacillati</taxon>
        <taxon>Bacillota</taxon>
        <taxon>Clostridia</taxon>
        <taxon>Eubacteriales</taxon>
        <taxon>Peptococcaceae</taxon>
        <taxon>Desulfofundulus</taxon>
    </lineage>
</organism>
<dbReference type="Pfam" id="PF06252">
    <property type="entry name" value="GemA"/>
    <property type="match status" value="1"/>
</dbReference>
<proteinExistence type="predicted"/>
<dbReference type="Proteomes" id="UP000184529">
    <property type="component" value="Unassembled WGS sequence"/>
</dbReference>
<name>A0A1M6KLJ5_9FIRM</name>
<reference evidence="2" key="1">
    <citation type="submission" date="2016-11" db="EMBL/GenBank/DDBJ databases">
        <authorList>
            <person name="Varghese N."/>
            <person name="Submissions S."/>
        </authorList>
    </citation>
    <scope>NUCLEOTIDE SEQUENCE [LARGE SCALE GENOMIC DNA]</scope>
    <source>
        <strain evidence="2">DSM 16057</strain>
    </source>
</reference>
<accession>A0A1M6KLJ5</accession>
<dbReference type="AlphaFoldDB" id="A0A1M6KLJ5"/>
<evidence type="ECO:0000313" key="1">
    <source>
        <dbReference type="EMBL" id="SHJ59843.1"/>
    </source>
</evidence>
<dbReference type="STRING" id="1121432.SAMN02745219_02914"/>
<sequence length="143" mass="16247">MPAPAKAKATAPQLRKLFCLARELGMDHEDLRGLAYNMAGVDGLSQLTRRDAMRLIDYLVDRSRKDYRPTAASRQQIYLIEKLAAELGWNDNPRRLAGFVRRTAGVAHMRWLDAAGAYRVIEGLKKMVERRKKNPVQQPVSEV</sequence>
<protein>
    <recommendedName>
        <fullName evidence="3">Mu-like prophage protein gp16</fullName>
    </recommendedName>
</protein>
<evidence type="ECO:0008006" key="3">
    <source>
        <dbReference type="Google" id="ProtNLM"/>
    </source>
</evidence>
<dbReference type="OrthoDB" id="344687at2"/>
<dbReference type="RefSeq" id="WP_072870701.1">
    <property type="nucleotide sequence ID" value="NZ_FQZM01000043.1"/>
</dbReference>